<reference evidence="1 2" key="1">
    <citation type="submission" date="2018-10" db="EMBL/GenBank/DDBJ databases">
        <title>Bacillus Keqinensis sp. nov., a moderately halophilic bacterium isolated from a saline-alkaline lake.</title>
        <authorList>
            <person name="Wang H."/>
        </authorList>
    </citation>
    <scope>NUCLEOTIDE SEQUENCE [LARGE SCALE GENOMIC DNA]</scope>
    <source>
        <strain evidence="1 2">KQ-3</strain>
    </source>
</reference>
<dbReference type="EMBL" id="RHIB01000001">
    <property type="protein sequence ID" value="RNA69715.1"/>
    <property type="molecule type" value="Genomic_DNA"/>
</dbReference>
<gene>
    <name evidence="1" type="ORF">EBO34_07205</name>
</gene>
<dbReference type="InterPro" id="IPR025613">
    <property type="entry name" value="YlbE"/>
</dbReference>
<accession>A0A3M7TZ53</accession>
<sequence length="79" mass="9639">MRTEVIQHIRTQPELWKYLRMHPEWYRKLGRNPGLLSEMEKEAKVFYGKTFPQRMDRIQNNVNLAAMLFDMVRQMGQQQ</sequence>
<name>A0A3M7TZ53_9BACI</name>
<organism evidence="1 2">
    <name type="scientific">Alteribacter keqinensis</name>
    <dbReference type="NCBI Taxonomy" id="2483800"/>
    <lineage>
        <taxon>Bacteria</taxon>
        <taxon>Bacillati</taxon>
        <taxon>Bacillota</taxon>
        <taxon>Bacilli</taxon>
        <taxon>Bacillales</taxon>
        <taxon>Bacillaceae</taxon>
        <taxon>Alteribacter</taxon>
    </lineage>
</organism>
<evidence type="ECO:0000313" key="1">
    <source>
        <dbReference type="EMBL" id="RNA69715.1"/>
    </source>
</evidence>
<keyword evidence="2" id="KW-1185">Reference proteome</keyword>
<protein>
    <recommendedName>
        <fullName evidence="3">YlbE-like protein</fullName>
    </recommendedName>
</protein>
<dbReference type="Proteomes" id="UP000278746">
    <property type="component" value="Unassembled WGS sequence"/>
</dbReference>
<proteinExistence type="predicted"/>
<dbReference type="RefSeq" id="WP_122897228.1">
    <property type="nucleotide sequence ID" value="NZ_RHIB01000001.1"/>
</dbReference>
<dbReference type="Pfam" id="PF14003">
    <property type="entry name" value="YlbE"/>
    <property type="match status" value="1"/>
</dbReference>
<dbReference type="AlphaFoldDB" id="A0A3M7TZ53"/>
<evidence type="ECO:0008006" key="3">
    <source>
        <dbReference type="Google" id="ProtNLM"/>
    </source>
</evidence>
<dbReference type="OrthoDB" id="1646085at2"/>
<evidence type="ECO:0000313" key="2">
    <source>
        <dbReference type="Proteomes" id="UP000278746"/>
    </source>
</evidence>
<comment type="caution">
    <text evidence="1">The sequence shown here is derived from an EMBL/GenBank/DDBJ whole genome shotgun (WGS) entry which is preliminary data.</text>
</comment>